<reference evidence="2 3" key="1">
    <citation type="journal article" date="2014" name="PLoS Genet.">
        <title>Phylogenetically driven sequencing of extremely halophilic archaea reveals strategies for static and dynamic osmo-response.</title>
        <authorList>
            <person name="Becker E.A."/>
            <person name="Seitzer P.M."/>
            <person name="Tritt A."/>
            <person name="Larsen D."/>
            <person name="Krusor M."/>
            <person name="Yao A.I."/>
            <person name="Wu D."/>
            <person name="Madern D."/>
            <person name="Eisen J.A."/>
            <person name="Darling A.E."/>
            <person name="Facciotti M.T."/>
        </authorList>
    </citation>
    <scope>NUCLEOTIDE SEQUENCE [LARGE SCALE GENOMIC DNA]</scope>
    <source>
        <strain evidence="2 3">DSM 18795</strain>
    </source>
</reference>
<accession>L9XJ75</accession>
<comment type="caution">
    <text evidence="2">The sequence shown here is derived from an EMBL/GenBank/DDBJ whole genome shotgun (WGS) entry which is preliminary data.</text>
</comment>
<evidence type="ECO:0000313" key="3">
    <source>
        <dbReference type="Proteomes" id="UP000011531"/>
    </source>
</evidence>
<gene>
    <name evidence="2" type="ORF">C492_10480</name>
</gene>
<dbReference type="EMBL" id="AOIA01000093">
    <property type="protein sequence ID" value="ELY60708.1"/>
    <property type="molecule type" value="Genomic_DNA"/>
</dbReference>
<organism evidence="2 3">
    <name type="scientific">Natronococcus jeotgali DSM 18795</name>
    <dbReference type="NCBI Taxonomy" id="1227498"/>
    <lineage>
        <taxon>Archaea</taxon>
        <taxon>Methanobacteriati</taxon>
        <taxon>Methanobacteriota</taxon>
        <taxon>Stenosarchaea group</taxon>
        <taxon>Halobacteria</taxon>
        <taxon>Halobacteriales</taxon>
        <taxon>Natrialbaceae</taxon>
        <taxon>Natronococcus</taxon>
    </lineage>
</organism>
<feature type="compositionally biased region" description="Acidic residues" evidence="1">
    <location>
        <begin position="49"/>
        <end position="67"/>
    </location>
</feature>
<protein>
    <submittedName>
        <fullName evidence="2">Uncharacterized protein</fullName>
    </submittedName>
</protein>
<evidence type="ECO:0000256" key="1">
    <source>
        <dbReference type="SAM" id="MobiDB-lite"/>
    </source>
</evidence>
<keyword evidence="3" id="KW-1185">Reference proteome</keyword>
<dbReference type="PROSITE" id="PS51257">
    <property type="entry name" value="PROKAR_LIPOPROTEIN"/>
    <property type="match status" value="1"/>
</dbReference>
<evidence type="ECO:0000313" key="2">
    <source>
        <dbReference type="EMBL" id="ELY60708.1"/>
    </source>
</evidence>
<dbReference type="AlphaFoldDB" id="L9XJ75"/>
<proteinExistence type="predicted"/>
<dbReference type="RefSeq" id="WP_008423079.1">
    <property type="nucleotide sequence ID" value="NZ_AOIA01000093.1"/>
</dbReference>
<feature type="region of interest" description="Disordered" evidence="1">
    <location>
        <begin position="17"/>
        <end position="75"/>
    </location>
</feature>
<name>L9XJ75_9EURY</name>
<dbReference type="Proteomes" id="UP000011531">
    <property type="component" value="Unassembled WGS sequence"/>
</dbReference>
<dbReference type="OrthoDB" id="202990at2157"/>
<sequence length="369" mass="38924">MRRRTILGSAGTTLSIALAGCGDSGSDDEGESETNGSDGAAGGGRSEDANESDDEQLREDESVDGEVDVSAAAGEFLSAERHTFTRADDSPDDRCQVHVELENAGDSERALDAAARIYDEGGTELSSTRYADEPGPEPGETAVYSFALTNCADTAAYEIEVDESGGLGGSDALLIDDFEGYDGGDLYRSWTLDGTGDAAVVSEAALHPDSSRGLRQEGDSNVRSFPGQGLSNYPEDGSEVSVLVRPNSNTFQPWILFGMEEDVWSTETPGWRLIIDPNGGIRIARETGDGAEILAKDSTLPSLVGETVDCRFVADSDAGVEFWIQDLEGATLGGVTTSETAGIDGEMSIGFRSAQGVDWDWPRLVGDDS</sequence>